<dbReference type="OrthoDB" id="3223751at2759"/>
<keyword evidence="2" id="KW-1185">Reference proteome</keyword>
<proteinExistence type="predicted"/>
<dbReference type="HOGENOM" id="CLU_1251479_0_0_1"/>
<reference evidence="1 2" key="1">
    <citation type="submission" date="2014-04" db="EMBL/GenBank/DDBJ databases">
        <authorList>
            <consortium name="DOE Joint Genome Institute"/>
            <person name="Kuo A."/>
            <person name="Girlanda M."/>
            <person name="Perotto S."/>
            <person name="Kohler A."/>
            <person name="Nagy L.G."/>
            <person name="Floudas D."/>
            <person name="Copeland A."/>
            <person name="Barry K.W."/>
            <person name="Cichocki N."/>
            <person name="Veneault-Fourrey C."/>
            <person name="LaButti K."/>
            <person name="Lindquist E.A."/>
            <person name="Lipzen A."/>
            <person name="Lundell T."/>
            <person name="Morin E."/>
            <person name="Murat C."/>
            <person name="Sun H."/>
            <person name="Tunlid A."/>
            <person name="Henrissat B."/>
            <person name="Grigoriev I.V."/>
            <person name="Hibbett D.S."/>
            <person name="Martin F."/>
            <person name="Nordberg H.P."/>
            <person name="Cantor M.N."/>
            <person name="Hua S.X."/>
        </authorList>
    </citation>
    <scope>NUCLEOTIDE SEQUENCE [LARGE SCALE GENOMIC DNA]</scope>
    <source>
        <strain evidence="1 2">MUT 4182</strain>
    </source>
</reference>
<dbReference type="AlphaFoldDB" id="A0A0C3LBF8"/>
<dbReference type="Proteomes" id="UP000054248">
    <property type="component" value="Unassembled WGS sequence"/>
</dbReference>
<reference evidence="2" key="2">
    <citation type="submission" date="2015-01" db="EMBL/GenBank/DDBJ databases">
        <title>Evolutionary Origins and Diversification of the Mycorrhizal Mutualists.</title>
        <authorList>
            <consortium name="DOE Joint Genome Institute"/>
            <consortium name="Mycorrhizal Genomics Consortium"/>
            <person name="Kohler A."/>
            <person name="Kuo A."/>
            <person name="Nagy L.G."/>
            <person name="Floudas D."/>
            <person name="Copeland A."/>
            <person name="Barry K.W."/>
            <person name="Cichocki N."/>
            <person name="Veneault-Fourrey C."/>
            <person name="LaButti K."/>
            <person name="Lindquist E.A."/>
            <person name="Lipzen A."/>
            <person name="Lundell T."/>
            <person name="Morin E."/>
            <person name="Murat C."/>
            <person name="Riley R."/>
            <person name="Ohm R."/>
            <person name="Sun H."/>
            <person name="Tunlid A."/>
            <person name="Henrissat B."/>
            <person name="Grigoriev I.V."/>
            <person name="Hibbett D.S."/>
            <person name="Martin F."/>
        </authorList>
    </citation>
    <scope>NUCLEOTIDE SEQUENCE [LARGE SCALE GENOMIC DNA]</scope>
    <source>
        <strain evidence="2">MUT 4182</strain>
    </source>
</reference>
<accession>A0A0C3LBF8</accession>
<protein>
    <submittedName>
        <fullName evidence="1">Uncharacterized protein</fullName>
    </submittedName>
</protein>
<dbReference type="EMBL" id="KN822965">
    <property type="protein sequence ID" value="KIO31208.1"/>
    <property type="molecule type" value="Genomic_DNA"/>
</dbReference>
<evidence type="ECO:0000313" key="2">
    <source>
        <dbReference type="Proteomes" id="UP000054248"/>
    </source>
</evidence>
<name>A0A0C3LBF8_9AGAM</name>
<evidence type="ECO:0000313" key="1">
    <source>
        <dbReference type="EMBL" id="KIO31208.1"/>
    </source>
</evidence>
<sequence>MSSAAFSTDDFFVPSSPISTAPISPVEQSPLWPPPIPTHQSKKQNRFLIEEVEDSDDQEPVSLTYAWVQLEGITATDMDGFLEVADTRIISGSPSYTLRRWAGAISVAEFLHFETIRTYAVEQLENALDRTDPISAIEFAKEYPNRTWLLQSLARLCLRSQPLSLPEALRISTPFAIAVAAIREEINAQRIGTV</sequence>
<gene>
    <name evidence="1" type="ORF">M407DRAFT_5209</name>
</gene>
<organism evidence="1 2">
    <name type="scientific">Tulasnella calospora MUT 4182</name>
    <dbReference type="NCBI Taxonomy" id="1051891"/>
    <lineage>
        <taxon>Eukaryota</taxon>
        <taxon>Fungi</taxon>
        <taxon>Dikarya</taxon>
        <taxon>Basidiomycota</taxon>
        <taxon>Agaricomycotina</taxon>
        <taxon>Agaricomycetes</taxon>
        <taxon>Cantharellales</taxon>
        <taxon>Tulasnellaceae</taxon>
        <taxon>Tulasnella</taxon>
    </lineage>
</organism>